<evidence type="ECO:0000313" key="2">
    <source>
        <dbReference type="EMBL" id="GAA3165248.1"/>
    </source>
</evidence>
<sequence>MSTSRPANASSGGRPRLRGGLVGAGAAACAICCAAPLMALIGIGATGAAAAALTAAFAGGVFALVVAGATVGAVVVRRRRGRAAACATDASGPVAVELGWRPDAADYAAP</sequence>
<comment type="caution">
    <text evidence="2">The sequence shown here is derived from an EMBL/GenBank/DDBJ whole genome shotgun (WGS) entry which is preliminary data.</text>
</comment>
<evidence type="ECO:0000256" key="1">
    <source>
        <dbReference type="SAM" id="Phobius"/>
    </source>
</evidence>
<accession>A0ABP6P3B0</accession>
<reference evidence="3" key="1">
    <citation type="journal article" date="2019" name="Int. J. Syst. Evol. Microbiol.">
        <title>The Global Catalogue of Microorganisms (GCM) 10K type strain sequencing project: providing services to taxonomists for standard genome sequencing and annotation.</title>
        <authorList>
            <consortium name="The Broad Institute Genomics Platform"/>
            <consortium name="The Broad Institute Genome Sequencing Center for Infectious Disease"/>
            <person name="Wu L."/>
            <person name="Ma J."/>
        </authorList>
    </citation>
    <scope>NUCLEOTIDE SEQUENCE [LARGE SCALE GENOMIC DNA]</scope>
    <source>
        <strain evidence="3">JCM 15614</strain>
    </source>
</reference>
<evidence type="ECO:0000313" key="3">
    <source>
        <dbReference type="Proteomes" id="UP001499924"/>
    </source>
</evidence>
<organism evidence="2 3">
    <name type="scientific">Blastococcus jejuensis</name>
    <dbReference type="NCBI Taxonomy" id="351224"/>
    <lineage>
        <taxon>Bacteria</taxon>
        <taxon>Bacillati</taxon>
        <taxon>Actinomycetota</taxon>
        <taxon>Actinomycetes</taxon>
        <taxon>Geodermatophilales</taxon>
        <taxon>Geodermatophilaceae</taxon>
        <taxon>Blastococcus</taxon>
    </lineage>
</organism>
<feature type="transmembrane region" description="Helical" evidence="1">
    <location>
        <begin position="49"/>
        <end position="76"/>
    </location>
</feature>
<keyword evidence="1" id="KW-0472">Membrane</keyword>
<dbReference type="Proteomes" id="UP001499924">
    <property type="component" value="Unassembled WGS sequence"/>
</dbReference>
<feature type="transmembrane region" description="Helical" evidence="1">
    <location>
        <begin position="21"/>
        <end position="43"/>
    </location>
</feature>
<evidence type="ECO:0008006" key="4">
    <source>
        <dbReference type="Google" id="ProtNLM"/>
    </source>
</evidence>
<name>A0ABP6P3B0_9ACTN</name>
<dbReference type="RefSeq" id="WP_344688355.1">
    <property type="nucleotide sequence ID" value="NZ_BAAAVV010000003.1"/>
</dbReference>
<keyword evidence="1" id="KW-0812">Transmembrane</keyword>
<protein>
    <recommendedName>
        <fullName evidence="4">Mercuric ion transport protein</fullName>
    </recommendedName>
</protein>
<dbReference type="PROSITE" id="PS51257">
    <property type="entry name" value="PROKAR_LIPOPROTEIN"/>
    <property type="match status" value="1"/>
</dbReference>
<keyword evidence="3" id="KW-1185">Reference proteome</keyword>
<keyword evidence="1" id="KW-1133">Transmembrane helix</keyword>
<proteinExistence type="predicted"/>
<dbReference type="EMBL" id="BAAAVV010000003">
    <property type="protein sequence ID" value="GAA3165248.1"/>
    <property type="molecule type" value="Genomic_DNA"/>
</dbReference>
<gene>
    <name evidence="2" type="ORF">GCM10010531_17150</name>
</gene>